<evidence type="ECO:0000313" key="2">
    <source>
        <dbReference type="Proteomes" id="UP001158049"/>
    </source>
</evidence>
<dbReference type="PANTHER" id="PTHR43861:SF6">
    <property type="entry name" value="METHYLTRANSFERASE TYPE 11"/>
    <property type="match status" value="1"/>
</dbReference>
<evidence type="ECO:0000313" key="1">
    <source>
        <dbReference type="EMBL" id="SMP55102.1"/>
    </source>
</evidence>
<name>A0ABY1Q1I2_9BURK</name>
<gene>
    <name evidence="1" type="ORF">SAMN06295970_104128</name>
</gene>
<sequence length="224" mass="25511">MDCLKHDSIYTDTPRSEMLAFIPSSVHRLLDIGCHTGQFGHAVKKKYGAEVWGVEPDAETARIASNYLDEVFHGYFSEDLALPEKYFDVISFNDVLEHIPDPWAALRLAAGKLKPGGRIVISIPNLRHIDNLLHILVDKDFNYEAIGIRDRTHLRFFTKKSAPKLLAGTGLKLVELKGINEEWWTESIVRRIAFRLFPKYLEDTKYVQYAMVAELLQDDAGIVP</sequence>
<reference evidence="1 2" key="1">
    <citation type="submission" date="2017-05" db="EMBL/GenBank/DDBJ databases">
        <authorList>
            <person name="Varghese N."/>
            <person name="Submissions S."/>
        </authorList>
    </citation>
    <scope>NUCLEOTIDE SEQUENCE [LARGE SCALE GENOMIC DNA]</scope>
    <source>
        <strain evidence="1 2">DSM 26001</strain>
    </source>
</reference>
<protein>
    <submittedName>
        <fullName evidence="1">Methyltransferase domain-containing protein</fullName>
    </submittedName>
</protein>
<keyword evidence="1" id="KW-0489">Methyltransferase</keyword>
<dbReference type="GO" id="GO:0008168">
    <property type="term" value="F:methyltransferase activity"/>
    <property type="evidence" value="ECO:0007669"/>
    <property type="project" value="UniProtKB-KW"/>
</dbReference>
<comment type="caution">
    <text evidence="1">The sequence shown here is derived from an EMBL/GenBank/DDBJ whole genome shotgun (WGS) entry which is preliminary data.</text>
</comment>
<proteinExistence type="predicted"/>
<dbReference type="Proteomes" id="UP001158049">
    <property type="component" value="Unassembled WGS sequence"/>
</dbReference>
<dbReference type="Gene3D" id="3.40.50.150">
    <property type="entry name" value="Vaccinia Virus protein VP39"/>
    <property type="match status" value="1"/>
</dbReference>
<accession>A0ABY1Q1I2</accession>
<dbReference type="SUPFAM" id="SSF53335">
    <property type="entry name" value="S-adenosyl-L-methionine-dependent methyltransferases"/>
    <property type="match status" value="1"/>
</dbReference>
<dbReference type="Pfam" id="PF13489">
    <property type="entry name" value="Methyltransf_23"/>
    <property type="match status" value="1"/>
</dbReference>
<organism evidence="1 2">
    <name type="scientific">Noviherbaspirillum suwonense</name>
    <dbReference type="NCBI Taxonomy" id="1224511"/>
    <lineage>
        <taxon>Bacteria</taxon>
        <taxon>Pseudomonadati</taxon>
        <taxon>Pseudomonadota</taxon>
        <taxon>Betaproteobacteria</taxon>
        <taxon>Burkholderiales</taxon>
        <taxon>Oxalobacteraceae</taxon>
        <taxon>Noviherbaspirillum</taxon>
    </lineage>
</organism>
<dbReference type="RefSeq" id="WP_283441697.1">
    <property type="nucleotide sequence ID" value="NZ_FXUL01000004.1"/>
</dbReference>
<keyword evidence="1" id="KW-0808">Transferase</keyword>
<dbReference type="PANTHER" id="PTHR43861">
    <property type="entry name" value="TRANS-ACONITATE 2-METHYLTRANSFERASE-RELATED"/>
    <property type="match status" value="1"/>
</dbReference>
<dbReference type="InterPro" id="IPR029063">
    <property type="entry name" value="SAM-dependent_MTases_sf"/>
</dbReference>
<dbReference type="CDD" id="cd02440">
    <property type="entry name" value="AdoMet_MTases"/>
    <property type="match status" value="1"/>
</dbReference>
<dbReference type="EMBL" id="FXUL01000004">
    <property type="protein sequence ID" value="SMP55102.1"/>
    <property type="molecule type" value="Genomic_DNA"/>
</dbReference>
<dbReference type="GO" id="GO:0032259">
    <property type="term" value="P:methylation"/>
    <property type="evidence" value="ECO:0007669"/>
    <property type="project" value="UniProtKB-KW"/>
</dbReference>
<keyword evidence="2" id="KW-1185">Reference proteome</keyword>